<reference evidence="3" key="1">
    <citation type="submission" date="2019-12" db="UniProtKB">
        <authorList>
            <consortium name="WormBaseParasite"/>
        </authorList>
    </citation>
    <scope>IDENTIFICATION</scope>
</reference>
<keyword evidence="2" id="KW-1185">Reference proteome</keyword>
<dbReference type="AlphaFoldDB" id="A0A5S6QH68"/>
<name>A0A5S6QH68_TRIMR</name>
<sequence>MSIRSYRVKAFSAHRVGTNVGRPPSNLLVAKDANGTSEPHFKMASNAWELESYKIGKIMLELKQCLPNNVHRLKLGWARRKPRAGTASLDKWERPGTSVRQMRGQLLTIHDGQNLELSSARRDGTPRCKRNGCSMRRIE</sequence>
<accession>A0A5S6QH68</accession>
<dbReference type="WBParaSite" id="TMUE_2000006529.1">
    <property type="protein sequence ID" value="TMUE_2000006529.1"/>
    <property type="gene ID" value="WBGene00299638"/>
</dbReference>
<dbReference type="Proteomes" id="UP000046395">
    <property type="component" value="Unassembled WGS sequence"/>
</dbReference>
<feature type="region of interest" description="Disordered" evidence="1">
    <location>
        <begin position="120"/>
        <end position="139"/>
    </location>
</feature>
<evidence type="ECO:0000256" key="1">
    <source>
        <dbReference type="SAM" id="MobiDB-lite"/>
    </source>
</evidence>
<evidence type="ECO:0000313" key="2">
    <source>
        <dbReference type="Proteomes" id="UP000046395"/>
    </source>
</evidence>
<protein>
    <submittedName>
        <fullName evidence="3">Uncharacterized protein</fullName>
    </submittedName>
</protein>
<proteinExistence type="predicted"/>
<evidence type="ECO:0000313" key="3">
    <source>
        <dbReference type="WBParaSite" id="TMUE_2000006529.1"/>
    </source>
</evidence>
<organism evidence="2 3">
    <name type="scientific">Trichuris muris</name>
    <name type="common">Mouse whipworm</name>
    <dbReference type="NCBI Taxonomy" id="70415"/>
    <lineage>
        <taxon>Eukaryota</taxon>
        <taxon>Metazoa</taxon>
        <taxon>Ecdysozoa</taxon>
        <taxon>Nematoda</taxon>
        <taxon>Enoplea</taxon>
        <taxon>Dorylaimia</taxon>
        <taxon>Trichinellida</taxon>
        <taxon>Trichuridae</taxon>
        <taxon>Trichuris</taxon>
    </lineage>
</organism>